<gene>
    <name evidence="5" type="ORF">GFSPODELE1_LOCUS5725</name>
</gene>
<dbReference type="EMBL" id="OZ037947">
    <property type="protein sequence ID" value="CAL1706126.1"/>
    <property type="molecule type" value="Genomic_DNA"/>
</dbReference>
<dbReference type="PRINTS" id="PR01241">
    <property type="entry name" value="GPROTEINAFNG"/>
</dbReference>
<dbReference type="SUPFAM" id="SSF52540">
    <property type="entry name" value="P-loop containing nucleoside triphosphate hydrolases"/>
    <property type="match status" value="1"/>
</dbReference>
<evidence type="ECO:0000313" key="6">
    <source>
        <dbReference type="Proteomes" id="UP001497453"/>
    </source>
</evidence>
<evidence type="ECO:0000256" key="4">
    <source>
        <dbReference type="ARBA" id="ARBA00023224"/>
    </source>
</evidence>
<dbReference type="InterPro" id="IPR002975">
    <property type="entry name" value="Fungi_Gprotein_alpha"/>
</dbReference>
<accession>A0ABP1DE53</accession>
<keyword evidence="3" id="KW-0342">GTP-binding</keyword>
<evidence type="ECO:0000256" key="2">
    <source>
        <dbReference type="ARBA" id="ARBA00022741"/>
    </source>
</evidence>
<name>A0ABP1DE53_9APHY</name>
<dbReference type="PRINTS" id="PR00318">
    <property type="entry name" value="GPROTEINA"/>
</dbReference>
<keyword evidence="2" id="KW-0547">Nucleotide-binding</keyword>
<evidence type="ECO:0000256" key="3">
    <source>
        <dbReference type="ARBA" id="ARBA00023134"/>
    </source>
</evidence>
<dbReference type="Proteomes" id="UP001497453">
    <property type="component" value="Chromosome 4"/>
</dbReference>
<dbReference type="InterPro" id="IPR001019">
    <property type="entry name" value="Gprotein_alpha_su"/>
</dbReference>
<proteinExistence type="predicted"/>
<protein>
    <submittedName>
        <fullName evidence="5">Uncharacterized protein</fullName>
    </submittedName>
</protein>
<keyword evidence="4" id="KW-0807">Transducer</keyword>
<dbReference type="Pfam" id="PF00503">
    <property type="entry name" value="G-alpha"/>
    <property type="match status" value="1"/>
</dbReference>
<keyword evidence="1" id="KW-0479">Metal-binding</keyword>
<dbReference type="PROSITE" id="PS51882">
    <property type="entry name" value="G_ALPHA"/>
    <property type="match status" value="1"/>
</dbReference>
<sequence length="354" mass="40010">MLVFKSNLFEQMKVIHRGGFSEQERNSYKEVVFSKTLQSMRAVLEVMDRVKIQVASENLARRSIILNLPPKLQGGVLAGEFADTLRKLSKDPAVKDVVSHSRNFQLDKSATYYLNSLDRIMASGYVPTDRDILQLQVKATSSGITETILNVGEMSYKLLGVASQRFTQRRKWIHCFENVTAVMFVVSLSKYDETVYVNKSVNHLQASLTMFESICNERWFTKTSIILLLNDIDKFAEKLPNSPLGDYFPDCTGGNDYDAACAYLLNRFVSLNQNTKRQIYAHYTCATDMQQVKFVLSAIQDILLRLYMDVVGLSPEDSGNLSVDVDLFSTISFTGTQAATQGIYRNIEKIEEGD</sequence>
<evidence type="ECO:0000256" key="1">
    <source>
        <dbReference type="ARBA" id="ARBA00022723"/>
    </source>
</evidence>
<dbReference type="InterPro" id="IPR027417">
    <property type="entry name" value="P-loop_NTPase"/>
</dbReference>
<keyword evidence="6" id="KW-1185">Reference proteome</keyword>
<reference evidence="6" key="1">
    <citation type="submission" date="2024-04" db="EMBL/GenBank/DDBJ databases">
        <authorList>
            <person name="Shaw F."/>
            <person name="Minotto A."/>
        </authorList>
    </citation>
    <scope>NUCLEOTIDE SEQUENCE [LARGE SCALE GENOMIC DNA]</scope>
</reference>
<dbReference type="InterPro" id="IPR011025">
    <property type="entry name" value="GproteinA_insert"/>
</dbReference>
<dbReference type="SUPFAM" id="SSF47895">
    <property type="entry name" value="Transducin (alpha subunit), insertion domain"/>
    <property type="match status" value="1"/>
</dbReference>
<evidence type="ECO:0000313" key="5">
    <source>
        <dbReference type="EMBL" id="CAL1706126.1"/>
    </source>
</evidence>
<dbReference type="PANTHER" id="PTHR10218:SF302">
    <property type="entry name" value="GUANINE NUCLEOTIDE-BINDING PROTEIN ALPHA-5 SUBUNIT"/>
    <property type="match status" value="1"/>
</dbReference>
<dbReference type="SMART" id="SM00275">
    <property type="entry name" value="G_alpha"/>
    <property type="match status" value="1"/>
</dbReference>
<dbReference type="Gene3D" id="1.10.400.10">
    <property type="entry name" value="GI Alpha 1, domain 2-like"/>
    <property type="match status" value="1"/>
</dbReference>
<organism evidence="5 6">
    <name type="scientific">Somion occarium</name>
    <dbReference type="NCBI Taxonomy" id="3059160"/>
    <lineage>
        <taxon>Eukaryota</taxon>
        <taxon>Fungi</taxon>
        <taxon>Dikarya</taxon>
        <taxon>Basidiomycota</taxon>
        <taxon>Agaricomycotina</taxon>
        <taxon>Agaricomycetes</taxon>
        <taxon>Polyporales</taxon>
        <taxon>Cerrenaceae</taxon>
        <taxon>Somion</taxon>
    </lineage>
</organism>
<dbReference type="CDD" id="cd00066">
    <property type="entry name" value="G-alpha"/>
    <property type="match status" value="1"/>
</dbReference>
<dbReference type="Gene3D" id="3.40.50.300">
    <property type="entry name" value="P-loop containing nucleotide triphosphate hydrolases"/>
    <property type="match status" value="1"/>
</dbReference>
<dbReference type="PANTHER" id="PTHR10218">
    <property type="entry name" value="GTP-BINDING PROTEIN ALPHA SUBUNIT"/>
    <property type="match status" value="1"/>
</dbReference>